<evidence type="ECO:0000256" key="5">
    <source>
        <dbReference type="ARBA" id="ARBA00022898"/>
    </source>
</evidence>
<dbReference type="FunFam" id="3.40.640.10:FF:000009">
    <property type="entry name" value="Cystathionine gamma-synthase homolog"/>
    <property type="match status" value="1"/>
</dbReference>
<dbReference type="Gene3D" id="3.90.1150.10">
    <property type="entry name" value="Aspartate Aminotransferase, domain 1"/>
    <property type="match status" value="1"/>
</dbReference>
<evidence type="ECO:0000256" key="4">
    <source>
        <dbReference type="ARBA" id="ARBA00022605"/>
    </source>
</evidence>
<dbReference type="EMBL" id="SMAG01000003">
    <property type="protein sequence ID" value="TCS94794.1"/>
    <property type="molecule type" value="Genomic_DNA"/>
</dbReference>
<organism evidence="10 11">
    <name type="scientific">Hazenella coriacea</name>
    <dbReference type="NCBI Taxonomy" id="1179467"/>
    <lineage>
        <taxon>Bacteria</taxon>
        <taxon>Bacillati</taxon>
        <taxon>Bacillota</taxon>
        <taxon>Bacilli</taxon>
        <taxon>Bacillales</taxon>
        <taxon>Thermoactinomycetaceae</taxon>
        <taxon>Hazenella</taxon>
    </lineage>
</organism>
<sequence>MRFETEVLHNGNEIDPYTGASSIPIYQASTYHQFELDQPSKYDYARSGNPTRQALEETIARLEVGVRGFAFASGMAAISTVFLLFSRGDHLIVSQDVYGGTYRVLTQVFKRMGIETTFVDTSDLSQIHQAIRPHTKAIYIETPSNPLLKVTDIKGVVGIAHANRLLTIVDNTFLTPYYQQPLRLGADIVIHSATKFISGHSDVVAGLVATNDEGIAQQIGMLQNAFGAILGVQDCWLVLRGLKTLQARMEKSTRSAEIVACWLQQHPRVKQVYYTGLPTHEGYYLQSIQASGHGAVLSFDIGEPEKAKQILKRVRLPIVAVSLGAVESILSYPVQMSHASMPENVREKHGITDGLLRLSVGLEHVDDLIADLKQAMESVVEIGIGK</sequence>
<comment type="similarity">
    <text evidence="2 9">Belongs to the trans-sulfuration enzymes family.</text>
</comment>
<keyword evidence="7 10" id="KW-0456">Lyase</keyword>
<accession>A0A4R3L996</accession>
<dbReference type="EC" id="4.4.1.13" evidence="3"/>
<evidence type="ECO:0000313" key="10">
    <source>
        <dbReference type="EMBL" id="TCS94794.1"/>
    </source>
</evidence>
<dbReference type="GO" id="GO:0019346">
    <property type="term" value="P:transsulfuration"/>
    <property type="evidence" value="ECO:0007669"/>
    <property type="project" value="InterPro"/>
</dbReference>
<dbReference type="PANTHER" id="PTHR11808">
    <property type="entry name" value="TRANS-SULFURATION ENZYME FAMILY MEMBER"/>
    <property type="match status" value="1"/>
</dbReference>
<dbReference type="Proteomes" id="UP000294937">
    <property type="component" value="Unassembled WGS sequence"/>
</dbReference>
<dbReference type="GO" id="GO:0047804">
    <property type="term" value="F:cysteine-S-conjugate beta-lyase activity"/>
    <property type="evidence" value="ECO:0007669"/>
    <property type="project" value="UniProtKB-EC"/>
</dbReference>
<dbReference type="AlphaFoldDB" id="A0A4R3L996"/>
<keyword evidence="5 8" id="KW-0663">Pyridoxal phosphate</keyword>
<evidence type="ECO:0000256" key="2">
    <source>
        <dbReference type="ARBA" id="ARBA00009077"/>
    </source>
</evidence>
<dbReference type="Pfam" id="PF01053">
    <property type="entry name" value="Cys_Met_Meta_PP"/>
    <property type="match status" value="1"/>
</dbReference>
<dbReference type="InterPro" id="IPR015421">
    <property type="entry name" value="PyrdxlP-dep_Trfase_major"/>
</dbReference>
<dbReference type="GO" id="GO:0005737">
    <property type="term" value="C:cytoplasm"/>
    <property type="evidence" value="ECO:0007669"/>
    <property type="project" value="TreeGrafter"/>
</dbReference>
<reference evidence="10 11" key="1">
    <citation type="submission" date="2019-03" db="EMBL/GenBank/DDBJ databases">
        <title>Genomic Encyclopedia of Type Strains, Phase IV (KMG-IV): sequencing the most valuable type-strain genomes for metagenomic binning, comparative biology and taxonomic classification.</title>
        <authorList>
            <person name="Goeker M."/>
        </authorList>
    </citation>
    <scope>NUCLEOTIDE SEQUENCE [LARGE SCALE GENOMIC DNA]</scope>
    <source>
        <strain evidence="10 11">DSM 45707</strain>
    </source>
</reference>
<dbReference type="GO" id="GO:0009086">
    <property type="term" value="P:methionine biosynthetic process"/>
    <property type="evidence" value="ECO:0007669"/>
    <property type="project" value="UniProtKB-KW"/>
</dbReference>
<keyword evidence="4" id="KW-0028">Amino-acid biosynthesis</keyword>
<evidence type="ECO:0000313" key="11">
    <source>
        <dbReference type="Proteomes" id="UP000294937"/>
    </source>
</evidence>
<evidence type="ECO:0000256" key="3">
    <source>
        <dbReference type="ARBA" id="ARBA00012224"/>
    </source>
</evidence>
<gene>
    <name evidence="10" type="ORF">EDD58_103214</name>
</gene>
<evidence type="ECO:0000256" key="8">
    <source>
        <dbReference type="PIRSR" id="PIRSR001434-2"/>
    </source>
</evidence>
<evidence type="ECO:0000256" key="9">
    <source>
        <dbReference type="RuleBase" id="RU362118"/>
    </source>
</evidence>
<dbReference type="CDD" id="cd00614">
    <property type="entry name" value="CGS_like"/>
    <property type="match status" value="1"/>
</dbReference>
<keyword evidence="11" id="KW-1185">Reference proteome</keyword>
<dbReference type="RefSeq" id="WP_131924178.1">
    <property type="nucleotide sequence ID" value="NZ_SMAG01000003.1"/>
</dbReference>
<dbReference type="PANTHER" id="PTHR11808:SF50">
    <property type="entry name" value="CYSTATHIONINE BETA-LYASE"/>
    <property type="match status" value="1"/>
</dbReference>
<evidence type="ECO:0000256" key="6">
    <source>
        <dbReference type="ARBA" id="ARBA00023167"/>
    </source>
</evidence>
<dbReference type="PROSITE" id="PS00868">
    <property type="entry name" value="CYS_MET_METAB_PP"/>
    <property type="match status" value="1"/>
</dbReference>
<dbReference type="OrthoDB" id="9780685at2"/>
<feature type="modified residue" description="N6-(pyridoxal phosphate)lysine" evidence="8">
    <location>
        <position position="195"/>
    </location>
</feature>
<name>A0A4R3L996_9BACL</name>
<dbReference type="GO" id="GO:0030170">
    <property type="term" value="F:pyridoxal phosphate binding"/>
    <property type="evidence" value="ECO:0007669"/>
    <property type="project" value="InterPro"/>
</dbReference>
<dbReference type="SUPFAM" id="SSF53383">
    <property type="entry name" value="PLP-dependent transferases"/>
    <property type="match status" value="1"/>
</dbReference>
<evidence type="ECO:0000256" key="1">
    <source>
        <dbReference type="ARBA" id="ARBA00001933"/>
    </source>
</evidence>
<comment type="cofactor">
    <cofactor evidence="1 9">
        <name>pyridoxal 5'-phosphate</name>
        <dbReference type="ChEBI" id="CHEBI:597326"/>
    </cofactor>
</comment>
<dbReference type="PIRSF" id="PIRSF001434">
    <property type="entry name" value="CGS"/>
    <property type="match status" value="1"/>
</dbReference>
<proteinExistence type="inferred from homology"/>
<dbReference type="InterPro" id="IPR015422">
    <property type="entry name" value="PyrdxlP-dep_Trfase_small"/>
</dbReference>
<dbReference type="InterPro" id="IPR054542">
    <property type="entry name" value="Cys_met_metab_PP"/>
</dbReference>
<comment type="caution">
    <text evidence="10">The sequence shown here is derived from an EMBL/GenBank/DDBJ whole genome shotgun (WGS) entry which is preliminary data.</text>
</comment>
<dbReference type="InterPro" id="IPR015424">
    <property type="entry name" value="PyrdxlP-dep_Trfase"/>
</dbReference>
<dbReference type="Gene3D" id="3.40.640.10">
    <property type="entry name" value="Type I PLP-dependent aspartate aminotransferase-like (Major domain)"/>
    <property type="match status" value="1"/>
</dbReference>
<keyword evidence="6" id="KW-0486">Methionine biosynthesis</keyword>
<protein>
    <recommendedName>
        <fullName evidence="3">cysteine-S-conjugate beta-lyase</fullName>
        <ecNumber evidence="3">4.4.1.13</ecNumber>
    </recommendedName>
</protein>
<dbReference type="InterPro" id="IPR000277">
    <property type="entry name" value="Cys/Met-Metab_PyrdxlP-dep_enz"/>
</dbReference>
<dbReference type="FunFam" id="3.90.1150.10:FF:000033">
    <property type="entry name" value="Cystathionine gamma-synthase"/>
    <property type="match status" value="1"/>
</dbReference>
<evidence type="ECO:0000256" key="7">
    <source>
        <dbReference type="ARBA" id="ARBA00023239"/>
    </source>
</evidence>